<dbReference type="InParanoid" id="A0A5C7EJ50"/>
<name>A0A5C7EJ50_9PROT</name>
<accession>A0A5C7EJ50</accession>
<organism evidence="2 3">
    <name type="scientific">Pelomicrobium methylotrophicum</name>
    <dbReference type="NCBI Taxonomy" id="2602750"/>
    <lineage>
        <taxon>Bacteria</taxon>
        <taxon>Pseudomonadati</taxon>
        <taxon>Pseudomonadota</taxon>
        <taxon>Hydrogenophilia</taxon>
        <taxon>Hydrogenophilia incertae sedis</taxon>
        <taxon>Pelomicrobium</taxon>
    </lineage>
</organism>
<evidence type="ECO:0000313" key="2">
    <source>
        <dbReference type="EMBL" id="TXF10949.1"/>
    </source>
</evidence>
<reference evidence="2 3" key="1">
    <citation type="submission" date="2019-08" db="EMBL/GenBank/DDBJ databases">
        <title>Pelomicrobium methylotrophicum gen. nov., sp. nov. a moderately thermophilic, facultatively anaerobic, lithoautotrophic and methylotrophic bacterium isolated from a terrestrial mud volcano.</title>
        <authorList>
            <person name="Slobodkina G.B."/>
            <person name="Merkel A.Y."/>
            <person name="Slobodkin A.I."/>
        </authorList>
    </citation>
    <scope>NUCLEOTIDE SEQUENCE [LARGE SCALE GENOMIC DNA]</scope>
    <source>
        <strain evidence="2 3">SM250</strain>
    </source>
</reference>
<evidence type="ECO:0000256" key="1">
    <source>
        <dbReference type="SAM" id="MobiDB-lite"/>
    </source>
</evidence>
<proteinExistence type="predicted"/>
<dbReference type="EMBL" id="VPFL01000019">
    <property type="protein sequence ID" value="TXF10949.1"/>
    <property type="molecule type" value="Genomic_DNA"/>
</dbReference>
<dbReference type="AlphaFoldDB" id="A0A5C7EJ50"/>
<protein>
    <submittedName>
        <fullName evidence="2">Uncharacterized protein</fullName>
    </submittedName>
</protein>
<dbReference type="Proteomes" id="UP000321201">
    <property type="component" value="Unassembled WGS sequence"/>
</dbReference>
<evidence type="ECO:0000313" key="3">
    <source>
        <dbReference type="Proteomes" id="UP000321201"/>
    </source>
</evidence>
<comment type="caution">
    <text evidence="2">The sequence shown here is derived from an EMBL/GenBank/DDBJ whole genome shotgun (WGS) entry which is preliminary data.</text>
</comment>
<dbReference type="RefSeq" id="WP_147800591.1">
    <property type="nucleotide sequence ID" value="NZ_VPFL01000019.1"/>
</dbReference>
<sequence>MTKKGIAGQGAEDVHQAKRPQPPAAETGPKPGPTPAYRFARQSDQSPPPSLDQPWDNLHPERIWPD</sequence>
<feature type="region of interest" description="Disordered" evidence="1">
    <location>
        <begin position="1"/>
        <end position="66"/>
    </location>
</feature>
<gene>
    <name evidence="2" type="ORF">FR698_12795</name>
</gene>
<keyword evidence="3" id="KW-1185">Reference proteome</keyword>